<dbReference type="PaxDb" id="79929-MTBMA_c10240"/>
<dbReference type="Pfam" id="PF00571">
    <property type="entry name" value="CBS"/>
    <property type="match status" value="2"/>
</dbReference>
<dbReference type="InterPro" id="IPR000644">
    <property type="entry name" value="CBS_dom"/>
</dbReference>
<dbReference type="SMART" id="SM00116">
    <property type="entry name" value="CBS"/>
    <property type="match status" value="2"/>
</dbReference>
<organism evidence="4 5">
    <name type="scientific">Methanothermobacter marburgensis (strain ATCC BAA-927 / DSM 2133 / JCM 14651 / NBRC 100331 / OCM 82 / Marburg)</name>
    <name type="common">Methanobacterium thermoautotrophicum</name>
    <dbReference type="NCBI Taxonomy" id="79929"/>
    <lineage>
        <taxon>Archaea</taxon>
        <taxon>Methanobacteriati</taxon>
        <taxon>Methanobacteriota</taxon>
        <taxon>Methanomada group</taxon>
        <taxon>Methanobacteria</taxon>
        <taxon>Methanobacteriales</taxon>
        <taxon>Methanobacteriaceae</taxon>
        <taxon>Methanothermobacter</taxon>
    </lineage>
</organism>
<evidence type="ECO:0000256" key="1">
    <source>
        <dbReference type="ARBA" id="ARBA00023122"/>
    </source>
</evidence>
<reference evidence="4 5" key="2">
    <citation type="journal article" date="2010" name="J. Bacteriol.">
        <title>Complete genome sequence of Methanothermobacter marburgensis, a methanoarchaeon model organism.</title>
        <authorList>
            <person name="Liesegang H."/>
            <person name="Kaster A.K."/>
            <person name="Wiezer A."/>
            <person name="Goenrich M."/>
            <person name="Wollherr A."/>
            <person name="Seedorf H."/>
            <person name="Gottschalk G."/>
            <person name="Thauer R.K."/>
        </authorList>
    </citation>
    <scope>NUCLEOTIDE SEQUENCE [LARGE SCALE GENOMIC DNA]</scope>
    <source>
        <strain evidence="5">ATCC BAA-927 / DSM 2133 / JCM 14651 / NBRC 100331 / OCM 82 / Marburg</strain>
    </source>
</reference>
<dbReference type="GeneID" id="9704732"/>
<dbReference type="Gene3D" id="3.10.580.10">
    <property type="entry name" value="CBS-domain"/>
    <property type="match status" value="1"/>
</dbReference>
<reference key="1">
    <citation type="submission" date="2009-08" db="EMBL/GenBank/DDBJ databases">
        <title>The genome sequence of Methanothermobacter marburgensis.</title>
        <authorList>
            <person name="Kaster A."/>
            <person name="Seedorf H."/>
            <person name="Goenrich M."/>
            <person name="Wiezer A."/>
            <person name="Liesegang H."/>
            <person name="Thauer R."/>
            <person name="Gottschalk G."/>
        </authorList>
    </citation>
    <scope>NUCLEOTIDE SEQUENCE</scope>
    <source>
        <strain>Marburg</strain>
    </source>
</reference>
<evidence type="ECO:0000313" key="4">
    <source>
        <dbReference type="EMBL" id="ADL58618.1"/>
    </source>
</evidence>
<sequence length="156" mass="17440">MIRVKDAMQTEVITVKRNSKIHDAARILRENRISGAPVVDDEGKLVGVISEGDIMRLIEVHSPSLNLLMPSPLDLLELPVRMKHEYDEIAKGIRKAAMMRVEEIMTDRVVTVHPDASVSDAAELMDRHDIKRLPVVEDDELVGIITRGDIIGAFVK</sequence>
<dbReference type="OrthoDB" id="8919at2157"/>
<gene>
    <name evidence="4" type="ordered locus">MTBMA_c10240</name>
</gene>
<name>D9PWM0_METTM</name>
<dbReference type="EMBL" id="CP001710">
    <property type="protein sequence ID" value="ADL58618.1"/>
    <property type="molecule type" value="Genomic_DNA"/>
</dbReference>
<dbReference type="PATRIC" id="fig|79929.8.peg.1005"/>
<dbReference type="CDD" id="cd04586">
    <property type="entry name" value="CBS_pair_BON_assoc"/>
    <property type="match status" value="1"/>
</dbReference>
<keyword evidence="5" id="KW-1185">Reference proteome</keyword>
<proteinExistence type="predicted"/>
<feature type="domain" description="CBS" evidence="3">
    <location>
        <begin position="8"/>
        <end position="67"/>
    </location>
</feature>
<feature type="domain" description="CBS" evidence="3">
    <location>
        <begin position="105"/>
        <end position="156"/>
    </location>
</feature>
<dbReference type="PROSITE" id="PS51371">
    <property type="entry name" value="CBS"/>
    <property type="match status" value="2"/>
</dbReference>
<dbReference type="SUPFAM" id="SSF54631">
    <property type="entry name" value="CBS-domain pair"/>
    <property type="match status" value="1"/>
</dbReference>
<dbReference type="STRING" id="79929.MTBMA_c10240"/>
<evidence type="ECO:0000259" key="3">
    <source>
        <dbReference type="PROSITE" id="PS51371"/>
    </source>
</evidence>
<dbReference type="InterPro" id="IPR046342">
    <property type="entry name" value="CBS_dom_sf"/>
</dbReference>
<dbReference type="HOGENOM" id="CLU_040681_9_0_2"/>
<dbReference type="AlphaFoldDB" id="D9PWM0"/>
<accession>D9PWM0</accession>
<keyword evidence="1 2" id="KW-0129">CBS domain</keyword>
<dbReference type="KEGG" id="mmg:MTBMA_c10240"/>
<dbReference type="GeneID" id="43708143"/>
<dbReference type="RefSeq" id="WP_013295841.1">
    <property type="nucleotide sequence ID" value="NC_014408.1"/>
</dbReference>
<protein>
    <submittedName>
        <fullName evidence="4">CBS domain containing protein</fullName>
    </submittedName>
</protein>
<dbReference type="InterPro" id="IPR051257">
    <property type="entry name" value="Diverse_CBS-Domain"/>
</dbReference>
<dbReference type="PANTHER" id="PTHR43080">
    <property type="entry name" value="CBS DOMAIN-CONTAINING PROTEIN CBSX3, MITOCHONDRIAL"/>
    <property type="match status" value="1"/>
</dbReference>
<dbReference type="PANTHER" id="PTHR43080:SF2">
    <property type="entry name" value="CBS DOMAIN-CONTAINING PROTEIN"/>
    <property type="match status" value="1"/>
</dbReference>
<evidence type="ECO:0000313" key="5">
    <source>
        <dbReference type="Proteomes" id="UP000000345"/>
    </source>
</evidence>
<dbReference type="Proteomes" id="UP000000345">
    <property type="component" value="Chromosome"/>
</dbReference>
<evidence type="ECO:0000256" key="2">
    <source>
        <dbReference type="PROSITE-ProRule" id="PRU00703"/>
    </source>
</evidence>